<dbReference type="AlphaFoldDB" id="A0A168Q330"/>
<organism evidence="2 3">
    <name type="scientific">Paenibacillus antarcticus</name>
    <dbReference type="NCBI Taxonomy" id="253703"/>
    <lineage>
        <taxon>Bacteria</taxon>
        <taxon>Bacillati</taxon>
        <taxon>Bacillota</taxon>
        <taxon>Bacilli</taxon>
        <taxon>Bacillales</taxon>
        <taxon>Paenibacillaceae</taxon>
        <taxon>Paenibacillus</taxon>
    </lineage>
</organism>
<evidence type="ECO:0000259" key="1">
    <source>
        <dbReference type="SMART" id="SM00481"/>
    </source>
</evidence>
<sequence length="252" mass="28795">MRIDLHTHAKWSKSIDFSYDYFQNMMKEAGKSQLDAIALTEHFNTRRFHEIYDILDQHCNYEGDHYVVEGVKVFPGIEVDVHEKGHILLIGTRENIAAVRSRLDGHTSEGTFIKMDKLMDMSDEHACVSIGAHPFRDLNPLYQTNPEVLKRLDAFDLNGRDLHHYGLNMEGKVTSLAELIGLPVVAGSDTHQPLQFGCVYNQFEQSCDTIDQLREAIRLGTHHYHISQHLHLKVGSAEVEQAQYKKSLISIQ</sequence>
<gene>
    <name evidence="2" type="ORF">PBAT_06440</name>
</gene>
<dbReference type="GO" id="GO:0004534">
    <property type="term" value="F:5'-3' RNA exonuclease activity"/>
    <property type="evidence" value="ECO:0007669"/>
    <property type="project" value="TreeGrafter"/>
</dbReference>
<dbReference type="EMBL" id="LVJI01000007">
    <property type="protein sequence ID" value="OAB47336.1"/>
    <property type="molecule type" value="Genomic_DNA"/>
</dbReference>
<dbReference type="Pfam" id="PF13263">
    <property type="entry name" value="PHP_C"/>
    <property type="match status" value="1"/>
</dbReference>
<comment type="caution">
    <text evidence="2">The sequence shown here is derived from an EMBL/GenBank/DDBJ whole genome shotgun (WGS) entry which is preliminary data.</text>
</comment>
<dbReference type="SMART" id="SM00481">
    <property type="entry name" value="POLIIIAc"/>
    <property type="match status" value="1"/>
</dbReference>
<dbReference type="PANTHER" id="PTHR42924">
    <property type="entry name" value="EXONUCLEASE"/>
    <property type="match status" value="1"/>
</dbReference>
<proteinExistence type="predicted"/>
<dbReference type="Proteomes" id="UP000077355">
    <property type="component" value="Unassembled WGS sequence"/>
</dbReference>
<dbReference type="PANTHER" id="PTHR42924:SF3">
    <property type="entry name" value="POLYMERASE_HISTIDINOL PHOSPHATASE N-TERMINAL DOMAIN-CONTAINING PROTEIN"/>
    <property type="match status" value="1"/>
</dbReference>
<evidence type="ECO:0000313" key="3">
    <source>
        <dbReference type="Proteomes" id="UP000077355"/>
    </source>
</evidence>
<reference evidence="2 3" key="1">
    <citation type="submission" date="2016-03" db="EMBL/GenBank/DDBJ databases">
        <title>Draft genome sequence of Paenibacillus antarcticus CECT 5836.</title>
        <authorList>
            <person name="Shin S.-K."/>
            <person name="Yi H."/>
        </authorList>
    </citation>
    <scope>NUCLEOTIDE SEQUENCE [LARGE SCALE GENOMIC DNA]</scope>
    <source>
        <strain evidence="2 3">CECT 5836</strain>
    </source>
</reference>
<evidence type="ECO:0000313" key="2">
    <source>
        <dbReference type="EMBL" id="OAB47336.1"/>
    </source>
</evidence>
<protein>
    <recommendedName>
        <fullName evidence="1">Polymerase/histidinol phosphatase N-terminal domain-containing protein</fullName>
    </recommendedName>
</protein>
<dbReference type="RefSeq" id="WP_068647709.1">
    <property type="nucleotide sequence ID" value="NZ_CP043611.1"/>
</dbReference>
<dbReference type="InterPro" id="IPR016195">
    <property type="entry name" value="Pol/histidinol_Pase-like"/>
</dbReference>
<dbReference type="GO" id="GO:0035312">
    <property type="term" value="F:5'-3' DNA exonuclease activity"/>
    <property type="evidence" value="ECO:0007669"/>
    <property type="project" value="TreeGrafter"/>
</dbReference>
<feature type="domain" description="Polymerase/histidinol phosphatase N-terminal" evidence="1">
    <location>
        <begin position="3"/>
        <end position="83"/>
    </location>
</feature>
<dbReference type="SUPFAM" id="SSF89550">
    <property type="entry name" value="PHP domain-like"/>
    <property type="match status" value="1"/>
</dbReference>
<keyword evidence="3" id="KW-1185">Reference proteome</keyword>
<dbReference type="Gene3D" id="3.20.20.140">
    <property type="entry name" value="Metal-dependent hydrolases"/>
    <property type="match status" value="1"/>
</dbReference>
<dbReference type="InterPro" id="IPR052018">
    <property type="entry name" value="PHP_domain"/>
</dbReference>
<name>A0A168Q330_9BACL</name>
<dbReference type="OrthoDB" id="9777619at2"/>
<accession>A0A168Q330</accession>
<dbReference type="InterPro" id="IPR003141">
    <property type="entry name" value="Pol/His_phosphatase_N"/>
</dbReference>